<dbReference type="PROSITE" id="PS51083">
    <property type="entry name" value="ZF_HIT"/>
    <property type="match status" value="1"/>
</dbReference>
<evidence type="ECO:0000313" key="7">
    <source>
        <dbReference type="Proteomes" id="UP001293593"/>
    </source>
</evidence>
<dbReference type="CDD" id="cd23024">
    <property type="entry name" value="zf-HIT_ZNHIT2-3"/>
    <property type="match status" value="1"/>
</dbReference>
<dbReference type="EMBL" id="JAWXYG010000005">
    <property type="protein sequence ID" value="KAK4272963.1"/>
    <property type="molecule type" value="Genomic_DNA"/>
</dbReference>
<organism evidence="6 7">
    <name type="scientific">Acacia crassicarpa</name>
    <name type="common">northern wattle</name>
    <dbReference type="NCBI Taxonomy" id="499986"/>
    <lineage>
        <taxon>Eukaryota</taxon>
        <taxon>Viridiplantae</taxon>
        <taxon>Streptophyta</taxon>
        <taxon>Embryophyta</taxon>
        <taxon>Tracheophyta</taxon>
        <taxon>Spermatophyta</taxon>
        <taxon>Magnoliopsida</taxon>
        <taxon>eudicotyledons</taxon>
        <taxon>Gunneridae</taxon>
        <taxon>Pentapetalae</taxon>
        <taxon>rosids</taxon>
        <taxon>fabids</taxon>
        <taxon>Fabales</taxon>
        <taxon>Fabaceae</taxon>
        <taxon>Caesalpinioideae</taxon>
        <taxon>mimosoid clade</taxon>
        <taxon>Acacieae</taxon>
        <taxon>Acacia</taxon>
    </lineage>
</organism>
<accession>A0AAE1MT37</accession>
<keyword evidence="7" id="KW-1185">Reference proteome</keyword>
<evidence type="ECO:0000256" key="4">
    <source>
        <dbReference type="PROSITE-ProRule" id="PRU00453"/>
    </source>
</evidence>
<evidence type="ECO:0000313" key="6">
    <source>
        <dbReference type="EMBL" id="KAK4272963.1"/>
    </source>
</evidence>
<dbReference type="GO" id="GO:0008270">
    <property type="term" value="F:zinc ion binding"/>
    <property type="evidence" value="ECO:0007669"/>
    <property type="project" value="UniProtKB-UniRule"/>
</dbReference>
<dbReference type="PANTHER" id="PTHR13483">
    <property type="entry name" value="BOX C_D SNORNA PROTEIN 1-RELATED"/>
    <property type="match status" value="1"/>
</dbReference>
<keyword evidence="3" id="KW-0862">Zinc</keyword>
<protein>
    <recommendedName>
        <fullName evidence="5">HIT-type domain-containing protein</fullName>
    </recommendedName>
</protein>
<dbReference type="GO" id="GO:0000492">
    <property type="term" value="P:box C/D snoRNP assembly"/>
    <property type="evidence" value="ECO:0007669"/>
    <property type="project" value="TreeGrafter"/>
</dbReference>
<dbReference type="Gene3D" id="3.30.60.190">
    <property type="match status" value="1"/>
</dbReference>
<dbReference type="SUPFAM" id="SSF144232">
    <property type="entry name" value="HIT/MYND zinc finger-like"/>
    <property type="match status" value="1"/>
</dbReference>
<keyword evidence="2 4" id="KW-0863">Zinc-finger</keyword>
<evidence type="ECO:0000259" key="5">
    <source>
        <dbReference type="PROSITE" id="PS51083"/>
    </source>
</evidence>
<dbReference type="PANTHER" id="PTHR13483:SF11">
    <property type="entry name" value="ZINC FINGER HIT DOMAIN-CONTAINING PROTEIN 3"/>
    <property type="match status" value="1"/>
</dbReference>
<keyword evidence="1" id="KW-0479">Metal-binding</keyword>
<dbReference type="InterPro" id="IPR007529">
    <property type="entry name" value="Znf_HIT"/>
</dbReference>
<evidence type="ECO:0000256" key="3">
    <source>
        <dbReference type="ARBA" id="ARBA00022833"/>
    </source>
</evidence>
<feature type="domain" description="HIT-type" evidence="5">
    <location>
        <begin position="6"/>
        <end position="39"/>
    </location>
</feature>
<name>A0AAE1MT37_9FABA</name>
<dbReference type="AlphaFoldDB" id="A0AAE1MT37"/>
<proteinExistence type="predicted"/>
<evidence type="ECO:0000256" key="2">
    <source>
        <dbReference type="ARBA" id="ARBA00022771"/>
    </source>
</evidence>
<sequence>MGPRQCQVCNDNQSKYKCPSCYTPYCSLACFKKHKEIPCAKPSPPSELKTTTIAESHVQKSIVVDDPSEVLQKSQLDAIASSGKIRSALKDKALQELICSINCSPDAENVLDKAMAEEPIRLFVEEILSVINP</sequence>
<dbReference type="GO" id="GO:0070761">
    <property type="term" value="C:pre-snoRNP complex"/>
    <property type="evidence" value="ECO:0007669"/>
    <property type="project" value="TreeGrafter"/>
</dbReference>
<dbReference type="GO" id="GO:0005634">
    <property type="term" value="C:nucleus"/>
    <property type="evidence" value="ECO:0007669"/>
    <property type="project" value="TreeGrafter"/>
</dbReference>
<evidence type="ECO:0000256" key="1">
    <source>
        <dbReference type="ARBA" id="ARBA00022723"/>
    </source>
</evidence>
<dbReference type="Proteomes" id="UP001293593">
    <property type="component" value="Unassembled WGS sequence"/>
</dbReference>
<reference evidence="6" key="1">
    <citation type="submission" date="2023-10" db="EMBL/GenBank/DDBJ databases">
        <title>Chromosome-level genome of the transformable northern wattle, Acacia crassicarpa.</title>
        <authorList>
            <person name="Massaro I."/>
            <person name="Sinha N.R."/>
            <person name="Poethig S."/>
            <person name="Leichty A.R."/>
        </authorList>
    </citation>
    <scope>NUCLEOTIDE SEQUENCE</scope>
    <source>
        <strain evidence="6">Acra3RX</strain>
        <tissue evidence="6">Leaf</tissue>
    </source>
</reference>
<dbReference type="Pfam" id="PF04438">
    <property type="entry name" value="zf-HIT"/>
    <property type="match status" value="1"/>
</dbReference>
<dbReference type="GO" id="GO:0048254">
    <property type="term" value="P:snoRNA localization"/>
    <property type="evidence" value="ECO:0007669"/>
    <property type="project" value="TreeGrafter"/>
</dbReference>
<dbReference type="InterPro" id="IPR051639">
    <property type="entry name" value="BCD1"/>
</dbReference>
<dbReference type="GO" id="GO:0000463">
    <property type="term" value="P:maturation of LSU-rRNA from tricistronic rRNA transcript (SSU-rRNA, 5.8S rRNA, LSU-rRNA)"/>
    <property type="evidence" value="ECO:0007669"/>
    <property type="project" value="TreeGrafter"/>
</dbReference>
<comment type="caution">
    <text evidence="6">The sequence shown here is derived from an EMBL/GenBank/DDBJ whole genome shotgun (WGS) entry which is preliminary data.</text>
</comment>
<gene>
    <name evidence="6" type="ORF">QN277_021448</name>
</gene>